<evidence type="ECO:0000313" key="4">
    <source>
        <dbReference type="Proteomes" id="UP001501671"/>
    </source>
</evidence>
<keyword evidence="4" id="KW-1185">Reference proteome</keyword>
<feature type="chain" id="PRO_5047436849" evidence="2">
    <location>
        <begin position="31"/>
        <end position="327"/>
    </location>
</feature>
<dbReference type="Gene3D" id="3.40.190.10">
    <property type="entry name" value="Periplasmic binding protein-like II"/>
    <property type="match status" value="1"/>
</dbReference>
<evidence type="ECO:0000256" key="2">
    <source>
        <dbReference type="SAM" id="SignalP"/>
    </source>
</evidence>
<organism evidence="3 4">
    <name type="scientific">Pigmentiphaga soli</name>
    <dbReference type="NCBI Taxonomy" id="1007095"/>
    <lineage>
        <taxon>Bacteria</taxon>
        <taxon>Pseudomonadati</taxon>
        <taxon>Pseudomonadota</taxon>
        <taxon>Betaproteobacteria</taxon>
        <taxon>Burkholderiales</taxon>
        <taxon>Alcaligenaceae</taxon>
        <taxon>Pigmentiphaga</taxon>
    </lineage>
</organism>
<dbReference type="PANTHER" id="PTHR42928">
    <property type="entry name" value="TRICARBOXYLATE-BINDING PROTEIN"/>
    <property type="match status" value="1"/>
</dbReference>
<reference evidence="4" key="1">
    <citation type="journal article" date="2019" name="Int. J. Syst. Evol. Microbiol.">
        <title>The Global Catalogue of Microorganisms (GCM) 10K type strain sequencing project: providing services to taxonomists for standard genome sequencing and annotation.</title>
        <authorList>
            <consortium name="The Broad Institute Genomics Platform"/>
            <consortium name="The Broad Institute Genome Sequencing Center for Infectious Disease"/>
            <person name="Wu L."/>
            <person name="Ma J."/>
        </authorList>
    </citation>
    <scope>NUCLEOTIDE SEQUENCE [LARGE SCALE GENOMIC DNA]</scope>
    <source>
        <strain evidence="4">JCM 17666</strain>
    </source>
</reference>
<dbReference type="InterPro" id="IPR005064">
    <property type="entry name" value="BUG"/>
</dbReference>
<evidence type="ECO:0000313" key="3">
    <source>
        <dbReference type="EMBL" id="GAA4343301.1"/>
    </source>
</evidence>
<dbReference type="Gene3D" id="3.40.190.150">
    <property type="entry name" value="Bordetella uptake gene, domain 1"/>
    <property type="match status" value="1"/>
</dbReference>
<dbReference type="EMBL" id="BAABFO010000037">
    <property type="protein sequence ID" value="GAA4343301.1"/>
    <property type="molecule type" value="Genomic_DNA"/>
</dbReference>
<evidence type="ECO:0000256" key="1">
    <source>
        <dbReference type="ARBA" id="ARBA00006987"/>
    </source>
</evidence>
<comment type="similarity">
    <text evidence="1">Belongs to the UPF0065 (bug) family.</text>
</comment>
<dbReference type="Pfam" id="PF03401">
    <property type="entry name" value="TctC"/>
    <property type="match status" value="1"/>
</dbReference>
<accession>A0ABP8HRN9</accession>
<name>A0ABP8HRN9_9BURK</name>
<dbReference type="SUPFAM" id="SSF53850">
    <property type="entry name" value="Periplasmic binding protein-like II"/>
    <property type="match status" value="1"/>
</dbReference>
<feature type="signal peptide" evidence="2">
    <location>
        <begin position="1"/>
        <end position="30"/>
    </location>
</feature>
<keyword evidence="2" id="KW-0732">Signal</keyword>
<dbReference type="CDD" id="cd13578">
    <property type="entry name" value="PBP2_Bug27"/>
    <property type="match status" value="1"/>
</dbReference>
<dbReference type="PANTHER" id="PTHR42928:SF5">
    <property type="entry name" value="BLR1237 PROTEIN"/>
    <property type="match status" value="1"/>
</dbReference>
<dbReference type="InterPro" id="IPR042100">
    <property type="entry name" value="Bug_dom1"/>
</dbReference>
<dbReference type="Proteomes" id="UP001501671">
    <property type="component" value="Unassembled WGS sequence"/>
</dbReference>
<protein>
    <submittedName>
        <fullName evidence="3">Tripartite tricarboxylate transporter substrate binding protein</fullName>
    </submittedName>
</protein>
<gene>
    <name evidence="3" type="ORF">GCM10023144_46070</name>
</gene>
<dbReference type="PIRSF" id="PIRSF017082">
    <property type="entry name" value="YflP"/>
    <property type="match status" value="1"/>
</dbReference>
<sequence>MANLLRPHRRTLRAAAILGAGLLATGAAHAAYPERAISMVVAYPPGGGVDTVARVLSVELSKLLKQSVVVENKPGAGATIGASYVKRATPDGYTLLLADPAFVINTGLMTNVGYDLKKDFTPVSTVTMSPIVLSVYPGLPVHSLAELLEAARRKPGGLSYSSAGIGSTPHMAGEMLKAYTNSSFTHIPYKGSGPAMSNLVAGQLDFSFSTIAAAKPFIDQKLIRPLATTGLERSPALPELPTIAESIPGFKVLFWTALFAPANTPPAVVKALNEAMRTVLTDPQTKAAIEKSGDVATYLPTEKVNDFVAGEFAQWTGLIAKAGIKAE</sequence>
<proteinExistence type="inferred from homology"/>
<comment type="caution">
    <text evidence="3">The sequence shown here is derived from an EMBL/GenBank/DDBJ whole genome shotgun (WGS) entry which is preliminary data.</text>
</comment>